<keyword evidence="2" id="KW-1185">Reference proteome</keyword>
<dbReference type="HOGENOM" id="CLU_2463486_0_0_0"/>
<dbReference type="Proteomes" id="UP000006791">
    <property type="component" value="Chromosome 1"/>
</dbReference>
<evidence type="ECO:0000313" key="2">
    <source>
        <dbReference type="Proteomes" id="UP000006791"/>
    </source>
</evidence>
<reference evidence="1 2" key="1">
    <citation type="journal article" date="2012" name="Environ. Microbiol.">
        <title>Complete genome of Candidatus Chloracidobacterium thermophilum, a chlorophyll-based photoheterotroph belonging to the phylum Acidobacteria.</title>
        <authorList>
            <person name="Garcia Costas A.M."/>
            <person name="Liu Z."/>
            <person name="Tomsho L.P."/>
            <person name="Schuster S.C."/>
            <person name="Ward D.M."/>
            <person name="Bryant D.A."/>
        </authorList>
    </citation>
    <scope>NUCLEOTIDE SEQUENCE [LARGE SCALE GENOMIC DNA]</scope>
    <source>
        <strain evidence="1 2">B</strain>
    </source>
</reference>
<dbReference type="RefSeq" id="WP_014098581.1">
    <property type="nucleotide sequence ID" value="NC_016024.1"/>
</dbReference>
<organism evidence="1 2">
    <name type="scientific">Chloracidobacterium thermophilum (strain B)</name>
    <dbReference type="NCBI Taxonomy" id="981222"/>
    <lineage>
        <taxon>Bacteria</taxon>
        <taxon>Pseudomonadati</taxon>
        <taxon>Acidobacteriota</taxon>
        <taxon>Terriglobia</taxon>
        <taxon>Terriglobales</taxon>
        <taxon>Acidobacteriaceae</taxon>
        <taxon>Chloracidobacterium</taxon>
    </lineage>
</organism>
<name>G2LFB0_CHLTF</name>
<sequence>MGKAASKKNPRIKALEEQLGGNTVQMLDRLMREVVRARTAASEALRRLRAKSSDQQALEDFRRARQAVIHHRQRLLRVLEAHTEGCSS</sequence>
<evidence type="ECO:0000313" key="1">
    <source>
        <dbReference type="EMBL" id="AEP10843.1"/>
    </source>
</evidence>
<proteinExistence type="predicted"/>
<protein>
    <submittedName>
        <fullName evidence="1">Uncharacterized protein</fullName>
    </submittedName>
</protein>
<dbReference type="AlphaFoldDB" id="G2LFB0"/>
<accession>G2LFB0</accession>
<dbReference type="KEGG" id="ctm:Cabther_A0063"/>
<dbReference type="OrthoDB" id="9884938at2"/>
<gene>
    <name evidence="1" type="ordered locus">Cabther_A0063</name>
</gene>
<dbReference type="EMBL" id="CP002514">
    <property type="protein sequence ID" value="AEP10843.1"/>
    <property type="molecule type" value="Genomic_DNA"/>
</dbReference>